<dbReference type="GO" id="GO:0017168">
    <property type="term" value="F:5-oxoprolinase (ATP-hydrolyzing) activity"/>
    <property type="evidence" value="ECO:0007669"/>
    <property type="project" value="TreeGrafter"/>
</dbReference>
<organism evidence="2 3">
    <name type="scientific">Paradevosia shaoguanensis</name>
    <dbReference type="NCBI Taxonomy" id="1335043"/>
    <lineage>
        <taxon>Bacteria</taxon>
        <taxon>Pseudomonadati</taxon>
        <taxon>Pseudomonadota</taxon>
        <taxon>Alphaproteobacteria</taxon>
        <taxon>Hyphomicrobiales</taxon>
        <taxon>Devosiaceae</taxon>
        <taxon>Paradevosia</taxon>
    </lineage>
</organism>
<accession>A0AA41UH10</accession>
<dbReference type="GO" id="GO:0005829">
    <property type="term" value="C:cytosol"/>
    <property type="evidence" value="ECO:0007669"/>
    <property type="project" value="TreeGrafter"/>
</dbReference>
<dbReference type="AlphaFoldDB" id="A0AA41UH10"/>
<evidence type="ECO:0000313" key="3">
    <source>
        <dbReference type="Proteomes" id="UP001156140"/>
    </source>
</evidence>
<dbReference type="Proteomes" id="UP001156140">
    <property type="component" value="Unassembled WGS sequence"/>
</dbReference>
<name>A0AA41UH10_9HYPH</name>
<dbReference type="InterPro" id="IPR045079">
    <property type="entry name" value="Oxoprolinase-like"/>
</dbReference>
<dbReference type="GO" id="GO:0006749">
    <property type="term" value="P:glutathione metabolic process"/>
    <property type="evidence" value="ECO:0007669"/>
    <property type="project" value="TreeGrafter"/>
</dbReference>
<feature type="domain" description="Hydantoinase B/oxoprolinase" evidence="1">
    <location>
        <begin position="4"/>
        <end position="529"/>
    </location>
</feature>
<protein>
    <submittedName>
        <fullName evidence="2">Hydantoinase B/oxoprolinase family protein</fullName>
    </submittedName>
</protein>
<gene>
    <name evidence="2" type="ORF">ML536_13895</name>
</gene>
<dbReference type="EMBL" id="JALAZD010000001">
    <property type="protein sequence ID" value="MCI0127916.1"/>
    <property type="molecule type" value="Genomic_DNA"/>
</dbReference>
<dbReference type="PANTHER" id="PTHR11365:SF23">
    <property type="entry name" value="HYPOTHETICAL 5-OXOPROLINASE (EUROFUNG)-RELATED"/>
    <property type="match status" value="1"/>
</dbReference>
<comment type="caution">
    <text evidence="2">The sequence shown here is derived from an EMBL/GenBank/DDBJ whole genome shotgun (WGS) entry which is preliminary data.</text>
</comment>
<dbReference type="RefSeq" id="WP_281736226.1">
    <property type="nucleotide sequence ID" value="NZ_JAKETQ010000001.1"/>
</dbReference>
<evidence type="ECO:0000313" key="2">
    <source>
        <dbReference type="EMBL" id="MCI0127916.1"/>
    </source>
</evidence>
<sequence length="669" mass="73364">MVLDAVELEIVSRKLSAITDEMYFAIQRASRSAYVKEAADFATAILDVEGNVFAYPPSASFAFLVDCNYRTTIEAVPDLEPGDVIITNDPYRSAGLATHLPDVNLIRPLFHEGKIVAYAWSFVHCADIGGAVPSSMSPALTEIFQEGLRIPPMKLFRKGVANEDLLELIRLNSRVPDITVADLRAMAGALALGEARLGEFIGQIGVEEFHGHVRAVQDYAELRARDILRKIPDGDYEFWDYMDDDMVSRIPVRVRVKVSVRDGLVALDLSGTDPQVKTSYNVPSAGQRMYWLTFRLTGFITTQAPDIPKNAGIYRNVSVINPPGTVLNAEFPDAVNLRASAPYRLFDSINGALIKAVPDLMPAATGGTIIPFAFAEALEDGTRKVEVVQPMKTGMGAMRGRDGVDARDNSLNNMRNHPLETVEGHSALVVTEYDIRPDSGGPGQWRGGVGQMITIRSMTDSGVVVARGMERLRFPPYGIFGGKPGATLISIFNRGKSNERIIAKIHELHMAKGDTLTLMMPGGGGYGDPFLRDPALVLGDVLDGFVTPEAAYIDYGVVIRDGAVDEAQTRTVRSTRNAAPAADFDFGRFRELWEAVFDDPSMLELNRRLMRLRKSSRHTLRRKLFETVLPELADPAAIDLTGPLLQTDLLRTRFAEALDALLPAIEKAS</sequence>
<dbReference type="Pfam" id="PF02538">
    <property type="entry name" value="Hydantoinase_B"/>
    <property type="match status" value="1"/>
</dbReference>
<proteinExistence type="predicted"/>
<reference evidence="2" key="1">
    <citation type="submission" date="2022-03" db="EMBL/GenBank/DDBJ databases">
        <title>The complete genome sequence of a Methyloterrigena soli.</title>
        <authorList>
            <person name="Zi Z."/>
        </authorList>
    </citation>
    <scope>NUCLEOTIDE SEQUENCE</scope>
    <source>
        <strain evidence="2">M48</strain>
    </source>
</reference>
<dbReference type="InterPro" id="IPR003692">
    <property type="entry name" value="Hydantoinase_B"/>
</dbReference>
<evidence type="ECO:0000259" key="1">
    <source>
        <dbReference type="Pfam" id="PF02538"/>
    </source>
</evidence>
<dbReference type="PANTHER" id="PTHR11365">
    <property type="entry name" value="5-OXOPROLINASE RELATED"/>
    <property type="match status" value="1"/>
</dbReference>
<keyword evidence="3" id="KW-1185">Reference proteome</keyword>